<dbReference type="Pfam" id="PF00005">
    <property type="entry name" value="ABC_tran"/>
    <property type="match status" value="1"/>
</dbReference>
<sequence length="215" mass="24022">MQIEITGLTVRYDSVTALSDISYQINKGDFVGITGPNGGGKTSFLRALLGLKKTERGTIRFYRDGQQVPDLNVGYLPQKSVIDPRFPITVAEVIESGFLGKYGDVVPKKCRGERIKEVLARVGLSELSDRTIGKLSGGQMQRALLGRALVALPEVLVLDEPSSYVDQSFEERMHEMLRDENKRGTTILYVSHQTEILNRMAGRMVHIDRVLQELR</sequence>
<accession>A0A9D1M684</accession>
<dbReference type="SUPFAM" id="SSF52540">
    <property type="entry name" value="P-loop containing nucleoside triphosphate hydrolases"/>
    <property type="match status" value="1"/>
</dbReference>
<dbReference type="InterPro" id="IPR027417">
    <property type="entry name" value="P-loop_NTPase"/>
</dbReference>
<dbReference type="InterPro" id="IPR003593">
    <property type="entry name" value="AAA+_ATPase"/>
</dbReference>
<evidence type="ECO:0000313" key="7">
    <source>
        <dbReference type="Proteomes" id="UP000824112"/>
    </source>
</evidence>
<dbReference type="SMART" id="SM00382">
    <property type="entry name" value="AAA"/>
    <property type="match status" value="1"/>
</dbReference>
<evidence type="ECO:0000256" key="2">
    <source>
        <dbReference type="ARBA" id="ARBA00022448"/>
    </source>
</evidence>
<proteinExistence type="inferred from homology"/>
<dbReference type="AlphaFoldDB" id="A0A9D1M684"/>
<dbReference type="InterPro" id="IPR017871">
    <property type="entry name" value="ABC_transporter-like_CS"/>
</dbReference>
<organism evidence="6 7">
    <name type="scientific">Candidatus Gallibacteroides avistercoris</name>
    <dbReference type="NCBI Taxonomy" id="2840833"/>
    <lineage>
        <taxon>Bacteria</taxon>
        <taxon>Pseudomonadati</taxon>
        <taxon>Bacteroidota</taxon>
        <taxon>Bacteroidia</taxon>
        <taxon>Bacteroidales</taxon>
        <taxon>Bacteroidaceae</taxon>
        <taxon>Bacteroidaceae incertae sedis</taxon>
        <taxon>Candidatus Gallibacteroides</taxon>
    </lineage>
</organism>
<keyword evidence="4 6" id="KW-0067">ATP-binding</keyword>
<evidence type="ECO:0000259" key="5">
    <source>
        <dbReference type="PROSITE" id="PS50893"/>
    </source>
</evidence>
<dbReference type="PROSITE" id="PS00211">
    <property type="entry name" value="ABC_TRANSPORTER_1"/>
    <property type="match status" value="1"/>
</dbReference>
<reference evidence="6" key="1">
    <citation type="submission" date="2020-10" db="EMBL/GenBank/DDBJ databases">
        <authorList>
            <person name="Gilroy R."/>
        </authorList>
    </citation>
    <scope>NUCLEOTIDE SEQUENCE</scope>
    <source>
        <strain evidence="6">CHK158-818</strain>
    </source>
</reference>
<dbReference type="Gene3D" id="3.40.50.300">
    <property type="entry name" value="P-loop containing nucleotide triphosphate hydrolases"/>
    <property type="match status" value="1"/>
</dbReference>
<dbReference type="PANTHER" id="PTHR42734:SF17">
    <property type="entry name" value="METAL TRANSPORT SYSTEM ATP-BINDING PROTEIN TM_0124-RELATED"/>
    <property type="match status" value="1"/>
</dbReference>
<evidence type="ECO:0000256" key="4">
    <source>
        <dbReference type="ARBA" id="ARBA00022840"/>
    </source>
</evidence>
<evidence type="ECO:0000256" key="1">
    <source>
        <dbReference type="ARBA" id="ARBA00005417"/>
    </source>
</evidence>
<comment type="similarity">
    <text evidence="1">Belongs to the ABC transporter superfamily.</text>
</comment>
<dbReference type="PROSITE" id="PS50893">
    <property type="entry name" value="ABC_TRANSPORTER_2"/>
    <property type="match status" value="1"/>
</dbReference>
<reference evidence="6" key="2">
    <citation type="journal article" date="2021" name="PeerJ">
        <title>Extensive microbial diversity within the chicken gut microbiome revealed by metagenomics and culture.</title>
        <authorList>
            <person name="Gilroy R."/>
            <person name="Ravi A."/>
            <person name="Getino M."/>
            <person name="Pursley I."/>
            <person name="Horton D.L."/>
            <person name="Alikhan N.F."/>
            <person name="Baker D."/>
            <person name="Gharbi K."/>
            <person name="Hall N."/>
            <person name="Watson M."/>
            <person name="Adriaenssens E.M."/>
            <person name="Foster-Nyarko E."/>
            <person name="Jarju S."/>
            <person name="Secka A."/>
            <person name="Antonio M."/>
            <person name="Oren A."/>
            <person name="Chaudhuri R.R."/>
            <person name="La Ragione R."/>
            <person name="Hildebrand F."/>
            <person name="Pallen M.J."/>
        </authorList>
    </citation>
    <scope>NUCLEOTIDE SEQUENCE</scope>
    <source>
        <strain evidence="6">CHK158-818</strain>
    </source>
</reference>
<dbReference type="GO" id="GO:0016887">
    <property type="term" value="F:ATP hydrolysis activity"/>
    <property type="evidence" value="ECO:0007669"/>
    <property type="project" value="InterPro"/>
</dbReference>
<dbReference type="InterPro" id="IPR050153">
    <property type="entry name" value="Metal_Ion_Import_ABC"/>
</dbReference>
<dbReference type="GO" id="GO:0005524">
    <property type="term" value="F:ATP binding"/>
    <property type="evidence" value="ECO:0007669"/>
    <property type="project" value="UniProtKB-KW"/>
</dbReference>
<gene>
    <name evidence="6" type="ORF">IAB03_02565</name>
</gene>
<comment type="caution">
    <text evidence="6">The sequence shown here is derived from an EMBL/GenBank/DDBJ whole genome shotgun (WGS) entry which is preliminary data.</text>
</comment>
<keyword evidence="3" id="KW-0547">Nucleotide-binding</keyword>
<protein>
    <submittedName>
        <fullName evidence="6">ATP-binding cassette domain-containing protein</fullName>
    </submittedName>
</protein>
<dbReference type="PANTHER" id="PTHR42734">
    <property type="entry name" value="METAL TRANSPORT SYSTEM ATP-BINDING PROTEIN TM_0124-RELATED"/>
    <property type="match status" value="1"/>
</dbReference>
<keyword evidence="2" id="KW-0813">Transport</keyword>
<evidence type="ECO:0000256" key="3">
    <source>
        <dbReference type="ARBA" id="ARBA00022741"/>
    </source>
</evidence>
<dbReference type="EMBL" id="DVNA01000056">
    <property type="protein sequence ID" value="HIU54673.1"/>
    <property type="molecule type" value="Genomic_DNA"/>
</dbReference>
<dbReference type="Proteomes" id="UP000824112">
    <property type="component" value="Unassembled WGS sequence"/>
</dbReference>
<dbReference type="InterPro" id="IPR003439">
    <property type="entry name" value="ABC_transporter-like_ATP-bd"/>
</dbReference>
<evidence type="ECO:0000313" key="6">
    <source>
        <dbReference type="EMBL" id="HIU54673.1"/>
    </source>
</evidence>
<feature type="domain" description="ABC transporter" evidence="5">
    <location>
        <begin position="3"/>
        <end position="214"/>
    </location>
</feature>
<name>A0A9D1M684_9BACT</name>